<protein>
    <recommendedName>
        <fullName evidence="1">Tc1-like transposase DDE domain-containing protein</fullName>
    </recommendedName>
</protein>
<accession>A0A0F9F786</accession>
<sequence>MPRENSAEFVACMEDVLEVYTRALDESRPLVCLDETSKQLITETRPSQPCRPGRIKRVDAEYRRNGTASVFMMNMPLEGRRHVRVREHRKREDFAEVVRELCDELYPDAEKIVLVMDQLNTHNIASLYQAFEPSEARRLAEKLEIHHTPKHGSWLNIAEIELSVLSRQCLDDYFETSEQMATQIAEWERPRNENKAGIDWRFTTADARIKLKRLYPSI</sequence>
<reference evidence="2" key="1">
    <citation type="journal article" date="2015" name="Nature">
        <title>Complex archaea that bridge the gap between prokaryotes and eukaryotes.</title>
        <authorList>
            <person name="Spang A."/>
            <person name="Saw J.H."/>
            <person name="Jorgensen S.L."/>
            <person name="Zaremba-Niedzwiedzka K."/>
            <person name="Martijn J."/>
            <person name="Lind A.E."/>
            <person name="van Eijk R."/>
            <person name="Schleper C."/>
            <person name="Guy L."/>
            <person name="Ettema T.J."/>
        </authorList>
    </citation>
    <scope>NUCLEOTIDE SEQUENCE</scope>
</reference>
<name>A0A0F9F786_9ZZZZ</name>
<dbReference type="InterPro" id="IPR038717">
    <property type="entry name" value="Tc1-like_DDE_dom"/>
</dbReference>
<feature type="domain" description="Tc1-like transposase DDE" evidence="1">
    <location>
        <begin position="29"/>
        <end position="180"/>
    </location>
</feature>
<dbReference type="NCBIfam" id="NF033545">
    <property type="entry name" value="transpos_IS630"/>
    <property type="match status" value="1"/>
</dbReference>
<gene>
    <name evidence="2" type="ORF">LCGC14_2278570</name>
</gene>
<proteinExistence type="predicted"/>
<dbReference type="EMBL" id="LAZR01031648">
    <property type="protein sequence ID" value="KKL53125.1"/>
    <property type="molecule type" value="Genomic_DNA"/>
</dbReference>
<dbReference type="Pfam" id="PF13358">
    <property type="entry name" value="DDE_3"/>
    <property type="match status" value="1"/>
</dbReference>
<organism evidence="2">
    <name type="scientific">marine sediment metagenome</name>
    <dbReference type="NCBI Taxonomy" id="412755"/>
    <lineage>
        <taxon>unclassified sequences</taxon>
        <taxon>metagenomes</taxon>
        <taxon>ecological metagenomes</taxon>
    </lineage>
</organism>
<dbReference type="AlphaFoldDB" id="A0A0F9F786"/>
<dbReference type="InterPro" id="IPR047655">
    <property type="entry name" value="Transpos_IS630-like"/>
</dbReference>
<comment type="caution">
    <text evidence="2">The sequence shown here is derived from an EMBL/GenBank/DDBJ whole genome shotgun (WGS) entry which is preliminary data.</text>
</comment>
<evidence type="ECO:0000313" key="2">
    <source>
        <dbReference type="EMBL" id="KKL53125.1"/>
    </source>
</evidence>
<evidence type="ECO:0000259" key="1">
    <source>
        <dbReference type="Pfam" id="PF13358"/>
    </source>
</evidence>